<sequence length="100" mass="10707">MASYLHIPATLAVAGINFTGAFSRLTSGAHTPEWYAYQIARAPNDAGTMSACIPFVDITLGVLLLPPQTRVVAAAMTNACVENSRVIAIRDQPCWDISDK</sequence>
<evidence type="ECO:0000313" key="2">
    <source>
        <dbReference type="Proteomes" id="UP001221142"/>
    </source>
</evidence>
<reference evidence="1" key="1">
    <citation type="submission" date="2023-03" db="EMBL/GenBank/DDBJ databases">
        <title>Massive genome expansion in bonnet fungi (Mycena s.s.) driven by repeated elements and novel gene families across ecological guilds.</title>
        <authorList>
            <consortium name="Lawrence Berkeley National Laboratory"/>
            <person name="Harder C.B."/>
            <person name="Miyauchi S."/>
            <person name="Viragh M."/>
            <person name="Kuo A."/>
            <person name="Thoen E."/>
            <person name="Andreopoulos B."/>
            <person name="Lu D."/>
            <person name="Skrede I."/>
            <person name="Drula E."/>
            <person name="Henrissat B."/>
            <person name="Morin E."/>
            <person name="Kohler A."/>
            <person name="Barry K."/>
            <person name="LaButti K."/>
            <person name="Morin E."/>
            <person name="Salamov A."/>
            <person name="Lipzen A."/>
            <person name="Mereny Z."/>
            <person name="Hegedus B."/>
            <person name="Baldrian P."/>
            <person name="Stursova M."/>
            <person name="Weitz H."/>
            <person name="Taylor A."/>
            <person name="Grigoriev I.V."/>
            <person name="Nagy L.G."/>
            <person name="Martin F."/>
            <person name="Kauserud H."/>
        </authorList>
    </citation>
    <scope>NUCLEOTIDE SEQUENCE</scope>
    <source>
        <strain evidence="1">9284</strain>
    </source>
</reference>
<comment type="caution">
    <text evidence="1">The sequence shown here is derived from an EMBL/GenBank/DDBJ whole genome shotgun (WGS) entry which is preliminary data.</text>
</comment>
<evidence type="ECO:0000313" key="1">
    <source>
        <dbReference type="EMBL" id="KAJ7613566.1"/>
    </source>
</evidence>
<dbReference type="EMBL" id="JARKIF010000028">
    <property type="protein sequence ID" value="KAJ7613566.1"/>
    <property type="molecule type" value="Genomic_DNA"/>
</dbReference>
<gene>
    <name evidence="1" type="ORF">FB45DRAFT_1036493</name>
</gene>
<keyword evidence="2" id="KW-1185">Reference proteome</keyword>
<dbReference type="Proteomes" id="UP001221142">
    <property type="component" value="Unassembled WGS sequence"/>
</dbReference>
<name>A0AAD7B8H3_9AGAR</name>
<accession>A0AAD7B8H3</accession>
<organism evidence="1 2">
    <name type="scientific">Roridomyces roridus</name>
    <dbReference type="NCBI Taxonomy" id="1738132"/>
    <lineage>
        <taxon>Eukaryota</taxon>
        <taxon>Fungi</taxon>
        <taxon>Dikarya</taxon>
        <taxon>Basidiomycota</taxon>
        <taxon>Agaricomycotina</taxon>
        <taxon>Agaricomycetes</taxon>
        <taxon>Agaricomycetidae</taxon>
        <taxon>Agaricales</taxon>
        <taxon>Marasmiineae</taxon>
        <taxon>Mycenaceae</taxon>
        <taxon>Roridomyces</taxon>
    </lineage>
</organism>
<dbReference type="AlphaFoldDB" id="A0AAD7B8H3"/>
<protein>
    <submittedName>
        <fullName evidence="1">Uncharacterized protein</fullName>
    </submittedName>
</protein>
<proteinExistence type="predicted"/>